<dbReference type="InterPro" id="IPR036388">
    <property type="entry name" value="WH-like_DNA-bd_sf"/>
</dbReference>
<dbReference type="RefSeq" id="WP_253065559.1">
    <property type="nucleotide sequence ID" value="NZ_JAMXWM010000048.1"/>
</dbReference>
<evidence type="ECO:0000259" key="1">
    <source>
        <dbReference type="Pfam" id="PF13518"/>
    </source>
</evidence>
<feature type="domain" description="Insertion element IS150 protein InsJ-like helix-turn-helix" evidence="1">
    <location>
        <begin position="11"/>
        <end position="60"/>
    </location>
</feature>
<evidence type="ECO:0000313" key="3">
    <source>
        <dbReference type="Proteomes" id="UP001597399"/>
    </source>
</evidence>
<organism evidence="2 3">
    <name type="scientific">Sporolactobacillus shoreicorticis</name>
    <dbReference type="NCBI Taxonomy" id="1923877"/>
    <lineage>
        <taxon>Bacteria</taxon>
        <taxon>Bacillati</taxon>
        <taxon>Bacillota</taxon>
        <taxon>Bacilli</taxon>
        <taxon>Bacillales</taxon>
        <taxon>Sporolactobacillaceae</taxon>
        <taxon>Sporolactobacillus</taxon>
    </lineage>
</organism>
<dbReference type="Pfam" id="PF13518">
    <property type="entry name" value="HTH_28"/>
    <property type="match status" value="1"/>
</dbReference>
<dbReference type="SUPFAM" id="SSF48295">
    <property type="entry name" value="TrpR-like"/>
    <property type="match status" value="1"/>
</dbReference>
<dbReference type="InterPro" id="IPR055247">
    <property type="entry name" value="InsJ-like_HTH"/>
</dbReference>
<dbReference type="Proteomes" id="UP001597399">
    <property type="component" value="Unassembled WGS sequence"/>
</dbReference>
<keyword evidence="3" id="KW-1185">Reference proteome</keyword>
<dbReference type="InterPro" id="IPR010921">
    <property type="entry name" value="Trp_repressor/repl_initiator"/>
</dbReference>
<accession>A0ABW5S102</accession>
<gene>
    <name evidence="2" type="ORF">ACFSUE_03505</name>
</gene>
<sequence length="61" mass="7117">MNHGRKTTALERIEIAQWILVTHRHYHGAVEKFNISYSQAYLWTRKYEQGGESALIDRGGK</sequence>
<proteinExistence type="predicted"/>
<name>A0ABW5S102_9BACL</name>
<dbReference type="EMBL" id="JBHUMQ010000006">
    <property type="protein sequence ID" value="MFD2692699.1"/>
    <property type="molecule type" value="Genomic_DNA"/>
</dbReference>
<protein>
    <submittedName>
        <fullName evidence="2">Helix-turn-helix domain-containing protein</fullName>
    </submittedName>
</protein>
<dbReference type="Gene3D" id="1.10.10.10">
    <property type="entry name" value="Winged helix-like DNA-binding domain superfamily/Winged helix DNA-binding domain"/>
    <property type="match status" value="1"/>
</dbReference>
<comment type="caution">
    <text evidence="2">The sequence shown here is derived from an EMBL/GenBank/DDBJ whole genome shotgun (WGS) entry which is preliminary data.</text>
</comment>
<evidence type="ECO:0000313" key="2">
    <source>
        <dbReference type="EMBL" id="MFD2692699.1"/>
    </source>
</evidence>
<reference evidence="3" key="1">
    <citation type="journal article" date="2019" name="Int. J. Syst. Evol. Microbiol.">
        <title>The Global Catalogue of Microorganisms (GCM) 10K type strain sequencing project: providing services to taxonomists for standard genome sequencing and annotation.</title>
        <authorList>
            <consortium name="The Broad Institute Genomics Platform"/>
            <consortium name="The Broad Institute Genome Sequencing Center for Infectious Disease"/>
            <person name="Wu L."/>
            <person name="Ma J."/>
        </authorList>
    </citation>
    <scope>NUCLEOTIDE SEQUENCE [LARGE SCALE GENOMIC DNA]</scope>
    <source>
        <strain evidence="3">TISTR 2466</strain>
    </source>
</reference>